<dbReference type="RefSeq" id="WP_377532652.1">
    <property type="nucleotide sequence ID" value="NZ_JBHTLD010000335.1"/>
</dbReference>
<dbReference type="PANTHER" id="PTHR15032">
    <property type="entry name" value="N-ACYL-PHOSPHATIDYLETHANOLAMINE-HYDROLYZING PHOSPHOLIPASE D"/>
    <property type="match status" value="1"/>
</dbReference>
<reference evidence="3" key="1">
    <citation type="journal article" date="2019" name="Int. J. Syst. Evol. Microbiol.">
        <title>The Global Catalogue of Microorganisms (GCM) 10K type strain sequencing project: providing services to taxonomists for standard genome sequencing and annotation.</title>
        <authorList>
            <consortium name="The Broad Institute Genomics Platform"/>
            <consortium name="The Broad Institute Genome Sequencing Center for Infectious Disease"/>
            <person name="Wu L."/>
            <person name="Ma J."/>
        </authorList>
    </citation>
    <scope>NUCLEOTIDE SEQUENCE [LARGE SCALE GENOMIC DNA]</scope>
    <source>
        <strain evidence="3">JCM 31319</strain>
    </source>
</reference>
<accession>A0ABW3SUQ5</accession>
<gene>
    <name evidence="2" type="ORF">ACFQ2O_20800</name>
</gene>
<name>A0ABW3SUQ5_9BACT</name>
<feature type="domain" description="Metallo-beta-lactamase" evidence="1">
    <location>
        <begin position="86"/>
        <end position="292"/>
    </location>
</feature>
<sequence>MQRATFGKSPSGKRLELIQKSPNYRNGQFQNLNHTPALTEGSSYVKVMFEFLFKKTIDRLPQDSLPSMKTDLLNLPIEQDVLVWFGHSSYFIQIDGVRILVDPVFSGNASPVPGTTKAFKGADRYTVEELPEIDYLFISHDHYDHTDHETLVKLQPKIKKVICGLGVGEHLEHWGFAPADIIEKDWNEMVSLGDGFTVYITPARHFSGRSFSRNNTLWVSYLLQTPTMKIYIGGDSGYDTHFAEIGKKFGPIDFAILENGQYDLQWRYIHMLPEEVLKAGKDLQARRVFPVHSSKFALANHAWYVPLATITKLNESAKVPLVTPMIGEPVYLKDTSQTFSQWWVGRQ</sequence>
<proteinExistence type="predicted"/>
<protein>
    <submittedName>
        <fullName evidence="2">MBL fold metallo-hydrolase</fullName>
    </submittedName>
</protein>
<dbReference type="EMBL" id="JBHTLD010000335">
    <property type="protein sequence ID" value="MFD1188659.1"/>
    <property type="molecule type" value="Genomic_DNA"/>
</dbReference>
<evidence type="ECO:0000313" key="3">
    <source>
        <dbReference type="Proteomes" id="UP001597094"/>
    </source>
</evidence>
<evidence type="ECO:0000259" key="1">
    <source>
        <dbReference type="SMART" id="SM00849"/>
    </source>
</evidence>
<organism evidence="2 3">
    <name type="scientific">Pontibacter rugosus</name>
    <dbReference type="NCBI Taxonomy" id="1745966"/>
    <lineage>
        <taxon>Bacteria</taxon>
        <taxon>Pseudomonadati</taxon>
        <taxon>Bacteroidota</taxon>
        <taxon>Cytophagia</taxon>
        <taxon>Cytophagales</taxon>
        <taxon>Hymenobacteraceae</taxon>
        <taxon>Pontibacter</taxon>
    </lineage>
</organism>
<dbReference type="Pfam" id="PF12706">
    <property type="entry name" value="Lactamase_B_2"/>
    <property type="match status" value="1"/>
</dbReference>
<dbReference type="InterPro" id="IPR024884">
    <property type="entry name" value="NAPE-PLD"/>
</dbReference>
<dbReference type="InterPro" id="IPR001279">
    <property type="entry name" value="Metallo-B-lactamas"/>
</dbReference>
<dbReference type="InterPro" id="IPR036866">
    <property type="entry name" value="RibonucZ/Hydroxyglut_hydro"/>
</dbReference>
<dbReference type="SMART" id="SM00849">
    <property type="entry name" value="Lactamase_B"/>
    <property type="match status" value="1"/>
</dbReference>
<dbReference type="PANTHER" id="PTHR15032:SF4">
    <property type="entry name" value="N-ACYL-PHOSPHATIDYLETHANOLAMINE-HYDROLYZING PHOSPHOLIPASE D"/>
    <property type="match status" value="1"/>
</dbReference>
<dbReference type="Proteomes" id="UP001597094">
    <property type="component" value="Unassembled WGS sequence"/>
</dbReference>
<comment type="caution">
    <text evidence="2">The sequence shown here is derived from an EMBL/GenBank/DDBJ whole genome shotgun (WGS) entry which is preliminary data.</text>
</comment>
<dbReference type="SUPFAM" id="SSF56281">
    <property type="entry name" value="Metallo-hydrolase/oxidoreductase"/>
    <property type="match status" value="1"/>
</dbReference>
<evidence type="ECO:0000313" key="2">
    <source>
        <dbReference type="EMBL" id="MFD1188659.1"/>
    </source>
</evidence>
<dbReference type="Gene3D" id="3.60.15.10">
    <property type="entry name" value="Ribonuclease Z/Hydroxyacylglutathione hydrolase-like"/>
    <property type="match status" value="1"/>
</dbReference>
<dbReference type="PIRSF" id="PIRSF038896">
    <property type="entry name" value="NAPE-PLD"/>
    <property type="match status" value="1"/>
</dbReference>
<keyword evidence="3" id="KW-1185">Reference proteome</keyword>